<evidence type="ECO:0000313" key="1">
    <source>
        <dbReference type="EMBL" id="NNH77860.1"/>
    </source>
</evidence>
<dbReference type="RefSeq" id="WP_171540446.1">
    <property type="nucleotide sequence ID" value="NZ_JABERL010000022.1"/>
</dbReference>
<dbReference type="EMBL" id="JABERL010000022">
    <property type="protein sequence ID" value="NNH77860.1"/>
    <property type="molecule type" value="Genomic_DNA"/>
</dbReference>
<proteinExistence type="predicted"/>
<sequence length="338" mass="38328">MEYTKSHSALTNFKARMPLKPYATDDLGYGLGIYSKAQALLKAYVQPNHPYYQHCLIFDIDTPAAVVELDYSMVGVPQPNLITENPENGHAHFVYLLDTPIYKTDASRQKPIVYGNAILRALQRVLEADVGYSGLITKNPFSSKWRVSVRREKPYSLNELNSYLEITWAEANKPIQQHEATDLGRNCCMFHTVRHWAYKEVRKYRGKTYNQWLNAVIAHCMSFNEGFPEPMGYNEVKGIAKSISRYCWKKDPHCYQEFIDRQTRKSALGASKGGLLRASMYDEKKSKAISMKQSGMNNTQIAGALGVTRRTVINWFNNAGCESAPKSDISCLSVALKI</sequence>
<dbReference type="InterPro" id="IPR004322">
    <property type="entry name" value="Plasmid_replicase_bac"/>
</dbReference>
<dbReference type="AlphaFoldDB" id="A0A7Y2RFL7"/>
<reference evidence="1 2" key="1">
    <citation type="submission" date="2020-04" db="EMBL/GenBank/DDBJ databases">
        <title>Acinetobacter Taxon 24.</title>
        <authorList>
            <person name="Nemec A."/>
            <person name="Radolfova-Krizova L."/>
            <person name="Higgins P.G."/>
            <person name="Spanelova P."/>
        </authorList>
    </citation>
    <scope>NUCLEOTIDE SEQUENCE [LARGE SCALE GENOMIC DNA]</scope>
    <source>
        <strain evidence="1 2">ANC 5380</strain>
    </source>
</reference>
<comment type="caution">
    <text evidence="1">The sequence shown here is derived from an EMBL/GenBank/DDBJ whole genome shotgun (WGS) entry which is preliminary data.</text>
</comment>
<organism evidence="1 2">
    <name type="scientific">Acinetobacter terrae</name>
    <dbReference type="NCBI Taxonomy" id="2731247"/>
    <lineage>
        <taxon>Bacteria</taxon>
        <taxon>Pseudomonadati</taxon>
        <taxon>Pseudomonadota</taxon>
        <taxon>Gammaproteobacteria</taxon>
        <taxon>Moraxellales</taxon>
        <taxon>Moraxellaceae</taxon>
        <taxon>Acinetobacter</taxon>
        <taxon>Acinetobacter Taxon 24</taxon>
    </lineage>
</organism>
<name>A0A7Y2RFL7_9GAMM</name>
<evidence type="ECO:0000313" key="2">
    <source>
        <dbReference type="Proteomes" id="UP000569202"/>
    </source>
</evidence>
<accession>A0A7Y2RFL7</accession>
<protein>
    <submittedName>
        <fullName evidence="1">Plasmid replicase</fullName>
    </submittedName>
</protein>
<dbReference type="Proteomes" id="UP000569202">
    <property type="component" value="Unassembled WGS sequence"/>
</dbReference>
<dbReference type="Pfam" id="PF03090">
    <property type="entry name" value="Replicase"/>
    <property type="match status" value="1"/>
</dbReference>
<dbReference type="Gene3D" id="1.10.340.50">
    <property type="match status" value="1"/>
</dbReference>
<gene>
    <name evidence="1" type="ORF">HLH17_09345</name>
</gene>